<dbReference type="OrthoDB" id="47007at2759"/>
<comment type="caution">
    <text evidence="4">The sequence shown here is derived from an EMBL/GenBank/DDBJ whole genome shotgun (WGS) entry which is preliminary data.</text>
</comment>
<dbReference type="Proteomes" id="UP000775872">
    <property type="component" value="Unassembled WGS sequence"/>
</dbReference>
<dbReference type="InterPro" id="IPR036291">
    <property type="entry name" value="NAD(P)-bd_dom_sf"/>
</dbReference>
<dbReference type="InterPro" id="IPR002347">
    <property type="entry name" value="SDR_fam"/>
</dbReference>
<keyword evidence="3" id="KW-0560">Oxidoreductase</keyword>
<proteinExistence type="inferred from homology"/>
<evidence type="ECO:0000256" key="2">
    <source>
        <dbReference type="ARBA" id="ARBA00022857"/>
    </source>
</evidence>
<reference evidence="5" key="1">
    <citation type="submission" date="2019-06" db="EMBL/GenBank/DDBJ databases">
        <authorList>
            <person name="Broberg M."/>
        </authorList>
    </citation>
    <scope>NUCLEOTIDE SEQUENCE [LARGE SCALE GENOMIC DNA]</scope>
</reference>
<comment type="similarity">
    <text evidence="1">Belongs to the short-chain dehydrogenases/reductases (SDR) family.</text>
</comment>
<sequence length="269" mass="28217">MADEYSLNGKVAIITGSGRENGIGAGIAYAFARHGASVVINYVSDSSAARANKVAENVRGLGGKAAVIQGSITSRPGAKHIIQSAMTQFNVSSIDILGQWLSSVVNNAGGPAKTHGSIMDYKPQDLLNDFELNYFGAIYMIQEAVPHMNRGGRIINIGAMSSITYVPGMPIYSAAKAALDHTTKSLAVELGKKSGITVNVVAPGLTMTDQPLNLDEDLRTTVMGLAAEKSSAANRVGTIEDVADVTLFVASEKSRWITGHVFPVGGGMY</sequence>
<dbReference type="GO" id="GO:0016614">
    <property type="term" value="F:oxidoreductase activity, acting on CH-OH group of donors"/>
    <property type="evidence" value="ECO:0007669"/>
    <property type="project" value="UniProtKB-ARBA"/>
</dbReference>
<dbReference type="PANTHER" id="PTHR48107:SF16">
    <property type="entry name" value="NADPH-DEPENDENT ALDEHYDE REDUCTASE 1, CHLOROPLASTIC"/>
    <property type="match status" value="1"/>
</dbReference>
<reference evidence="4 5" key="2">
    <citation type="submission" date="2021-10" db="EMBL/GenBank/DDBJ databases">
        <authorList>
            <person name="Piombo E."/>
        </authorList>
    </citation>
    <scope>NUCLEOTIDE SEQUENCE [LARGE SCALE GENOMIC DNA]</scope>
</reference>
<dbReference type="SUPFAM" id="SSF51735">
    <property type="entry name" value="NAD(P)-binding Rossmann-fold domains"/>
    <property type="match status" value="1"/>
</dbReference>
<evidence type="ECO:0000256" key="3">
    <source>
        <dbReference type="ARBA" id="ARBA00023002"/>
    </source>
</evidence>
<protein>
    <submittedName>
        <fullName evidence="4">Uncharacterized protein</fullName>
    </submittedName>
</protein>
<keyword evidence="5" id="KW-1185">Reference proteome</keyword>
<dbReference type="Pfam" id="PF13561">
    <property type="entry name" value="adh_short_C2"/>
    <property type="match status" value="1"/>
</dbReference>
<dbReference type="FunFam" id="3.40.50.720:FF:000084">
    <property type="entry name" value="Short-chain dehydrogenase reductase"/>
    <property type="match status" value="1"/>
</dbReference>
<dbReference type="PRINTS" id="PR00081">
    <property type="entry name" value="GDHRDH"/>
</dbReference>
<accession>A0A9N9Z0F2</accession>
<name>A0A9N9Z0F2_9HYPO</name>
<dbReference type="PRINTS" id="PR00080">
    <property type="entry name" value="SDRFAMILY"/>
</dbReference>
<keyword evidence="2" id="KW-0521">NADP</keyword>
<gene>
    <name evidence="4" type="ORF">CSOL1703_00013024</name>
</gene>
<evidence type="ECO:0000256" key="1">
    <source>
        <dbReference type="ARBA" id="ARBA00006484"/>
    </source>
</evidence>
<dbReference type="EMBL" id="CABFOC020000015">
    <property type="protein sequence ID" value="CAH0046788.1"/>
    <property type="molecule type" value="Genomic_DNA"/>
</dbReference>
<dbReference type="PANTHER" id="PTHR48107">
    <property type="entry name" value="NADPH-DEPENDENT ALDEHYDE REDUCTASE-LIKE PROTEIN, CHLOROPLASTIC-RELATED"/>
    <property type="match status" value="1"/>
</dbReference>
<evidence type="ECO:0000313" key="5">
    <source>
        <dbReference type="Proteomes" id="UP000775872"/>
    </source>
</evidence>
<dbReference type="Gene3D" id="3.40.50.720">
    <property type="entry name" value="NAD(P)-binding Rossmann-like Domain"/>
    <property type="match status" value="1"/>
</dbReference>
<dbReference type="AlphaFoldDB" id="A0A9N9Z0F2"/>
<evidence type="ECO:0000313" key="4">
    <source>
        <dbReference type="EMBL" id="CAH0046788.1"/>
    </source>
</evidence>
<organism evidence="4 5">
    <name type="scientific">Clonostachys solani</name>
    <dbReference type="NCBI Taxonomy" id="160281"/>
    <lineage>
        <taxon>Eukaryota</taxon>
        <taxon>Fungi</taxon>
        <taxon>Dikarya</taxon>
        <taxon>Ascomycota</taxon>
        <taxon>Pezizomycotina</taxon>
        <taxon>Sordariomycetes</taxon>
        <taxon>Hypocreomycetidae</taxon>
        <taxon>Hypocreales</taxon>
        <taxon>Bionectriaceae</taxon>
        <taxon>Clonostachys</taxon>
    </lineage>
</organism>